<organism evidence="12 13">
    <name type="scientific">Neogobius melanostomus</name>
    <name type="common">round goby</name>
    <dbReference type="NCBI Taxonomy" id="47308"/>
    <lineage>
        <taxon>Eukaryota</taxon>
        <taxon>Metazoa</taxon>
        <taxon>Chordata</taxon>
        <taxon>Craniata</taxon>
        <taxon>Vertebrata</taxon>
        <taxon>Euteleostomi</taxon>
        <taxon>Actinopterygii</taxon>
        <taxon>Neopterygii</taxon>
        <taxon>Teleostei</taxon>
        <taxon>Neoteleostei</taxon>
        <taxon>Acanthomorphata</taxon>
        <taxon>Gobiaria</taxon>
        <taxon>Gobiiformes</taxon>
        <taxon>Gobioidei</taxon>
        <taxon>Gobiidae</taxon>
        <taxon>Benthophilinae</taxon>
        <taxon>Neogobiini</taxon>
        <taxon>Neogobius</taxon>
    </lineage>
</organism>
<keyword evidence="5" id="KW-0227">DNA damage</keyword>
<feature type="domain" description="Endonuclease/exonuclease/phosphatase" evidence="11">
    <location>
        <begin position="8"/>
        <end position="157"/>
    </location>
</feature>
<dbReference type="InterPro" id="IPR005135">
    <property type="entry name" value="Endo/exonuclease/phosphatase"/>
</dbReference>
<dbReference type="PANTHER" id="PTHR22748">
    <property type="entry name" value="AP ENDONUCLEASE"/>
    <property type="match status" value="1"/>
</dbReference>
<feature type="binding site" evidence="9">
    <location>
        <position position="142"/>
    </location>
    <ligand>
        <name>Mg(2+)</name>
        <dbReference type="ChEBI" id="CHEBI:18420"/>
        <label>1</label>
    </ligand>
</feature>
<dbReference type="GO" id="GO:0005634">
    <property type="term" value="C:nucleus"/>
    <property type="evidence" value="ECO:0007669"/>
    <property type="project" value="TreeGrafter"/>
</dbReference>
<name>A0A8C6WZP1_9GOBI</name>
<dbReference type="GO" id="GO:0008081">
    <property type="term" value="F:phosphoric diester hydrolase activity"/>
    <property type="evidence" value="ECO:0007669"/>
    <property type="project" value="TreeGrafter"/>
</dbReference>
<dbReference type="GO" id="GO:0008311">
    <property type="term" value="F:double-stranded DNA 3'-5' DNA exonuclease activity"/>
    <property type="evidence" value="ECO:0007669"/>
    <property type="project" value="UniProtKB-EC"/>
</dbReference>
<reference evidence="12" key="1">
    <citation type="submission" date="2025-08" db="UniProtKB">
        <authorList>
            <consortium name="Ensembl"/>
        </authorList>
    </citation>
    <scope>IDENTIFICATION</scope>
</reference>
<evidence type="ECO:0000256" key="2">
    <source>
        <dbReference type="ARBA" id="ARBA00007092"/>
    </source>
</evidence>
<dbReference type="PANTHER" id="PTHR22748:SF26">
    <property type="entry name" value="ENDONUCLEASE_EXONUCLEASE_PHOSPHATASE DOMAIN-CONTAINING PROTEIN"/>
    <property type="match status" value="1"/>
</dbReference>
<comment type="catalytic activity">
    <reaction evidence="1">
        <text>Exonucleolytic cleavage in the 3'- to 5'-direction to yield nucleoside 5'-phosphates.</text>
        <dbReference type="EC" id="3.1.11.2"/>
    </reaction>
</comment>
<evidence type="ECO:0000256" key="4">
    <source>
        <dbReference type="ARBA" id="ARBA00022723"/>
    </source>
</evidence>
<evidence type="ECO:0000256" key="7">
    <source>
        <dbReference type="ARBA" id="ARBA00022842"/>
    </source>
</evidence>
<reference evidence="12" key="2">
    <citation type="submission" date="2025-09" db="UniProtKB">
        <authorList>
            <consortium name="Ensembl"/>
        </authorList>
    </citation>
    <scope>IDENTIFICATION</scope>
</reference>
<feature type="binding site" evidence="9">
    <location>
        <position position="140"/>
    </location>
    <ligand>
        <name>Mg(2+)</name>
        <dbReference type="ChEBI" id="CHEBI:18420"/>
        <label>1</label>
    </ligand>
</feature>
<keyword evidence="13" id="KW-1185">Reference proteome</keyword>
<dbReference type="Proteomes" id="UP000694523">
    <property type="component" value="Unplaced"/>
</dbReference>
<dbReference type="Gene3D" id="3.60.10.10">
    <property type="entry name" value="Endonuclease/exonuclease/phosphatase"/>
    <property type="match status" value="1"/>
</dbReference>
<evidence type="ECO:0000256" key="10">
    <source>
        <dbReference type="PIRSR" id="PIRSR604808-3"/>
    </source>
</evidence>
<feature type="site" description="Transition state stabilizer" evidence="10">
    <location>
        <position position="142"/>
    </location>
</feature>
<dbReference type="GO" id="GO:0006284">
    <property type="term" value="P:base-excision repair"/>
    <property type="evidence" value="ECO:0007669"/>
    <property type="project" value="TreeGrafter"/>
</dbReference>
<protein>
    <recommendedName>
        <fullName evidence="3">exodeoxyribonuclease III</fullName>
        <ecNumber evidence="3">3.1.11.2</ecNumber>
    </recommendedName>
</protein>
<keyword evidence="6" id="KW-0378">Hydrolase</keyword>
<evidence type="ECO:0000256" key="1">
    <source>
        <dbReference type="ARBA" id="ARBA00000493"/>
    </source>
</evidence>
<dbReference type="SUPFAM" id="SSF56219">
    <property type="entry name" value="DNase I-like"/>
    <property type="match status" value="1"/>
</dbReference>
<dbReference type="EC" id="3.1.11.2" evidence="3"/>
<dbReference type="InterPro" id="IPR004808">
    <property type="entry name" value="AP_endonuc_1"/>
</dbReference>
<comment type="cofactor">
    <cofactor evidence="9">
        <name>Mg(2+)</name>
        <dbReference type="ChEBI" id="CHEBI:18420"/>
    </cofactor>
    <cofactor evidence="9">
        <name>Mn(2+)</name>
        <dbReference type="ChEBI" id="CHEBI:29035"/>
    </cofactor>
    <text evidence="9">Probably binds two magnesium or manganese ions per subunit.</text>
</comment>
<evidence type="ECO:0000256" key="9">
    <source>
        <dbReference type="PIRSR" id="PIRSR604808-2"/>
    </source>
</evidence>
<keyword evidence="8" id="KW-0234">DNA repair</keyword>
<dbReference type="Ensembl" id="ENSNMLT00000048648.1">
    <property type="protein sequence ID" value="ENSNMLP00000043822.1"/>
    <property type="gene ID" value="ENSNMLG00000026560.1"/>
</dbReference>
<keyword evidence="9" id="KW-0464">Manganese</keyword>
<dbReference type="GO" id="GO:0003906">
    <property type="term" value="F:DNA-(apurinic or apyrimidinic site) endonuclease activity"/>
    <property type="evidence" value="ECO:0007669"/>
    <property type="project" value="TreeGrafter"/>
</dbReference>
<evidence type="ECO:0000313" key="13">
    <source>
        <dbReference type="Proteomes" id="UP000694523"/>
    </source>
</evidence>
<accession>A0A8C6WZP1</accession>
<feature type="binding site" evidence="9">
    <location>
        <position position="10"/>
    </location>
    <ligand>
        <name>Mg(2+)</name>
        <dbReference type="ChEBI" id="CHEBI:18420"/>
        <label>1</label>
    </ligand>
</feature>
<evidence type="ECO:0000313" key="12">
    <source>
        <dbReference type="Ensembl" id="ENSNMLP00000043822.1"/>
    </source>
</evidence>
<keyword evidence="4 9" id="KW-0479">Metal-binding</keyword>
<evidence type="ECO:0000259" key="11">
    <source>
        <dbReference type="Pfam" id="PF03372"/>
    </source>
</evidence>
<dbReference type="GO" id="GO:0046872">
    <property type="term" value="F:metal ion binding"/>
    <property type="evidence" value="ECO:0007669"/>
    <property type="project" value="UniProtKB-KW"/>
</dbReference>
<proteinExistence type="inferred from homology"/>
<sequence>MNEIKIVSQNINGLNNCIKRKRVLQTLKREGDIILLQETHLNKIEHEKLGKLASAQVFASSYGTARRGVAIIIPKRIPFELEKCVKDKEGRYVLVVGKVDGKAMSLLNIYNPPGQDSEFMRRMVSLLITEAKGLAIMGGDLNMAMSTKDTQSKGKHKSIFEVTKFTAGNLRTKRRTYKTSD</sequence>
<dbReference type="InterPro" id="IPR036691">
    <property type="entry name" value="Endo/exonu/phosph_ase_sf"/>
</dbReference>
<dbReference type="AlphaFoldDB" id="A0A8C6WZP1"/>
<comment type="similarity">
    <text evidence="2">Belongs to the DNA repair enzymes AP/ExoA family.</text>
</comment>
<evidence type="ECO:0000256" key="8">
    <source>
        <dbReference type="ARBA" id="ARBA00023204"/>
    </source>
</evidence>
<keyword evidence="7 9" id="KW-0460">Magnesium</keyword>
<evidence type="ECO:0000256" key="5">
    <source>
        <dbReference type="ARBA" id="ARBA00022763"/>
    </source>
</evidence>
<feature type="binding site" evidence="9">
    <location>
        <position position="38"/>
    </location>
    <ligand>
        <name>Mg(2+)</name>
        <dbReference type="ChEBI" id="CHEBI:18420"/>
        <label>1</label>
    </ligand>
</feature>
<dbReference type="Pfam" id="PF03372">
    <property type="entry name" value="Exo_endo_phos"/>
    <property type="match status" value="1"/>
</dbReference>
<evidence type="ECO:0000256" key="6">
    <source>
        <dbReference type="ARBA" id="ARBA00022801"/>
    </source>
</evidence>
<evidence type="ECO:0000256" key="3">
    <source>
        <dbReference type="ARBA" id="ARBA00012115"/>
    </source>
</evidence>